<dbReference type="InterPro" id="IPR006171">
    <property type="entry name" value="TOPRIM_dom"/>
</dbReference>
<evidence type="ECO:0000313" key="13">
    <source>
        <dbReference type="EMBL" id="VWB97249.1"/>
    </source>
</evidence>
<evidence type="ECO:0000256" key="2">
    <source>
        <dbReference type="ARBA" id="ARBA00009446"/>
    </source>
</evidence>
<dbReference type="PROSITE" id="PS52039">
    <property type="entry name" value="TOPO_IA_2"/>
    <property type="match status" value="1"/>
</dbReference>
<dbReference type="Gene3D" id="3.40.50.140">
    <property type="match status" value="1"/>
</dbReference>
<dbReference type="InterPro" id="IPR003601">
    <property type="entry name" value="Topo_IA_2"/>
</dbReference>
<evidence type="ECO:0000259" key="12">
    <source>
        <dbReference type="PROSITE" id="PS52039"/>
    </source>
</evidence>
<dbReference type="InterPro" id="IPR023405">
    <property type="entry name" value="Topo_IA_core_domain"/>
</dbReference>
<dbReference type="InterPro" id="IPR013497">
    <property type="entry name" value="Topo_IA_cen"/>
</dbReference>
<evidence type="ECO:0000259" key="11">
    <source>
        <dbReference type="PROSITE" id="PS50880"/>
    </source>
</evidence>
<keyword evidence="6 13" id="KW-0413">Isomerase</keyword>
<comment type="catalytic activity">
    <reaction evidence="1">
        <text>ATP-independent breakage of single-stranded DNA, followed by passage and rejoining.</text>
        <dbReference type="EC" id="5.6.2.1"/>
    </reaction>
</comment>
<evidence type="ECO:0000256" key="6">
    <source>
        <dbReference type="ARBA" id="ARBA00023235"/>
    </source>
</evidence>
<dbReference type="InterPro" id="IPR003602">
    <property type="entry name" value="Topo_IA_DNA-bd_dom"/>
</dbReference>
<dbReference type="PANTHER" id="PTHR42785">
    <property type="entry name" value="DNA TOPOISOMERASE, TYPE IA, CORE"/>
    <property type="match status" value="1"/>
</dbReference>
<dbReference type="EC" id="5.6.2.1" evidence="3"/>
<dbReference type="Gene3D" id="1.10.290.10">
    <property type="entry name" value="Topoisomerase I, domain 4"/>
    <property type="match status" value="1"/>
</dbReference>
<evidence type="ECO:0000256" key="8">
    <source>
        <dbReference type="ARBA" id="ARBA00031985"/>
    </source>
</evidence>
<reference evidence="13 14" key="1">
    <citation type="submission" date="2019-09" db="EMBL/GenBank/DDBJ databases">
        <authorList>
            <person name="Depoorter E."/>
        </authorList>
    </citation>
    <scope>NUCLEOTIDE SEQUENCE [LARGE SCALE GENOMIC DNA]</scope>
    <source>
        <strain evidence="13">LMG 13014</strain>
    </source>
</reference>
<dbReference type="InterPro" id="IPR013824">
    <property type="entry name" value="Topo_IA_cen_sub1"/>
</dbReference>
<dbReference type="SMART" id="SM00493">
    <property type="entry name" value="TOPRIM"/>
    <property type="match status" value="1"/>
</dbReference>
<dbReference type="InterPro" id="IPR013826">
    <property type="entry name" value="Topo_IA_cen_sub3"/>
</dbReference>
<feature type="domain" description="Toprim" evidence="11">
    <location>
        <begin position="8"/>
        <end position="128"/>
    </location>
</feature>
<accession>A0A6P2NQQ7</accession>
<evidence type="ECO:0000256" key="3">
    <source>
        <dbReference type="ARBA" id="ARBA00012891"/>
    </source>
</evidence>
<name>A0A6P2NQQ7_9BURK</name>
<sequence>MTSQATPAPLLIVESPSKAEKIGEMFQGQFKVMATYGHICDLRRNPRVGVGIYRDSMQGDYVLTSDANRRIDGTRAVERIRKYLRDNPGTTVYIGTDDDREGESIAAFVTKYLQLKNPKRMRFSAITREQIEHAFQHADRIDWNAVASREARRLLDRIIEYVASPVLTPQFNKKGIAADRVQTAVEALVIERERKIRNYVAQTYYTVHVDLRGWQAEWQYRAPSIPGKGPKPNSEYDIDDATQRCFDAELAKAVSKQRGLAIESLEDQVEQCLPPPPFNTYSLLQAANRIFGWDAETTMHVAQKLFEGDGSGHGHITYHRTSSLNIDAGTVEEIRALLRAQGEVVPTTLNRSTIKTRNAQEGREAIRPAYIDVEEAGASDEQRALYKLIRERALYSQLAPARFVVRRITLIDARNTNRFVAKDRALLEAGWLESPVANSPVLQDDDGSRWEDRATIRLPRLAPGSAVNVGYAEVRSHTTQTPPRYTLISLAAKLEKLGIGRPATLAAILKGVPTKGTVKLRMDGTLEASPLAEKCYDVLYPCFGFSHIGYTAELEAALDQIAKGTLDGPRLVGHVWDRLDADCAALRHQEAGATS</sequence>
<dbReference type="SMART" id="SM00436">
    <property type="entry name" value="TOP1Bc"/>
    <property type="match status" value="1"/>
</dbReference>
<dbReference type="EMBL" id="CABVQC010000033">
    <property type="protein sequence ID" value="VWB97249.1"/>
    <property type="molecule type" value="Genomic_DNA"/>
</dbReference>
<evidence type="ECO:0000256" key="1">
    <source>
        <dbReference type="ARBA" id="ARBA00000213"/>
    </source>
</evidence>
<dbReference type="PRINTS" id="PR00417">
    <property type="entry name" value="PRTPISMRASEI"/>
</dbReference>
<dbReference type="PROSITE" id="PS50880">
    <property type="entry name" value="TOPRIM"/>
    <property type="match status" value="1"/>
</dbReference>
<dbReference type="GO" id="GO:0003677">
    <property type="term" value="F:DNA binding"/>
    <property type="evidence" value="ECO:0007669"/>
    <property type="project" value="UniProtKB-KW"/>
</dbReference>
<dbReference type="InterPro" id="IPR013825">
    <property type="entry name" value="Topo_IA_cen_sub2"/>
</dbReference>
<evidence type="ECO:0000313" key="14">
    <source>
        <dbReference type="Proteomes" id="UP000494261"/>
    </source>
</evidence>
<keyword evidence="5" id="KW-0238">DNA-binding</keyword>
<dbReference type="Pfam" id="PF01131">
    <property type="entry name" value="Topoisom_bac"/>
    <property type="match status" value="1"/>
</dbReference>
<dbReference type="AlphaFoldDB" id="A0A6P2NQQ7"/>
<evidence type="ECO:0000256" key="9">
    <source>
        <dbReference type="ARBA" id="ARBA00032235"/>
    </source>
</evidence>
<dbReference type="GO" id="GO:0006265">
    <property type="term" value="P:DNA topological change"/>
    <property type="evidence" value="ECO:0007669"/>
    <property type="project" value="InterPro"/>
</dbReference>
<dbReference type="GO" id="GO:0003917">
    <property type="term" value="F:DNA topoisomerase type I (single strand cut, ATP-independent) activity"/>
    <property type="evidence" value="ECO:0007669"/>
    <property type="project" value="UniProtKB-EC"/>
</dbReference>
<evidence type="ECO:0000256" key="7">
    <source>
        <dbReference type="ARBA" id="ARBA00030003"/>
    </source>
</evidence>
<gene>
    <name evidence="13" type="ORF">BLA13014_04544</name>
</gene>
<dbReference type="Pfam" id="PF01751">
    <property type="entry name" value="Toprim"/>
    <property type="match status" value="1"/>
</dbReference>
<evidence type="ECO:0000256" key="5">
    <source>
        <dbReference type="ARBA" id="ARBA00023125"/>
    </source>
</evidence>
<dbReference type="InterPro" id="IPR000380">
    <property type="entry name" value="Topo_IA"/>
</dbReference>
<protein>
    <recommendedName>
        <fullName evidence="3">DNA topoisomerase</fullName>
        <ecNumber evidence="3">5.6.2.1</ecNumber>
    </recommendedName>
    <alternativeName>
        <fullName evidence="10">Omega-protein</fullName>
    </alternativeName>
    <alternativeName>
        <fullName evidence="9">Relaxing enzyme</fullName>
    </alternativeName>
    <alternativeName>
        <fullName evidence="7">Swivelase</fullName>
    </alternativeName>
    <alternativeName>
        <fullName evidence="8">Untwisting enzyme</fullName>
    </alternativeName>
</protein>
<evidence type="ECO:0000256" key="4">
    <source>
        <dbReference type="ARBA" id="ARBA00023029"/>
    </source>
</evidence>
<dbReference type="PANTHER" id="PTHR42785:SF1">
    <property type="entry name" value="DNA TOPOISOMERASE"/>
    <property type="match status" value="1"/>
</dbReference>
<proteinExistence type="inferred from homology"/>
<dbReference type="RefSeq" id="WP_175024140.1">
    <property type="nucleotide sequence ID" value="NZ_CABVQC010000033.1"/>
</dbReference>
<comment type="similarity">
    <text evidence="2">Belongs to the type IA topoisomerase family.</text>
</comment>
<evidence type="ECO:0000256" key="10">
    <source>
        <dbReference type="ARBA" id="ARBA00032877"/>
    </source>
</evidence>
<dbReference type="SUPFAM" id="SSF56712">
    <property type="entry name" value="Prokaryotic type I DNA topoisomerase"/>
    <property type="match status" value="1"/>
</dbReference>
<feature type="domain" description="Topo IA-type catalytic" evidence="12">
    <location>
        <begin position="142"/>
        <end position="586"/>
    </location>
</feature>
<dbReference type="Proteomes" id="UP000494261">
    <property type="component" value="Unassembled WGS sequence"/>
</dbReference>
<dbReference type="SMART" id="SM00437">
    <property type="entry name" value="TOP1Ac"/>
    <property type="match status" value="1"/>
</dbReference>
<dbReference type="Gene3D" id="1.10.460.10">
    <property type="entry name" value="Topoisomerase I, domain 2"/>
    <property type="match status" value="1"/>
</dbReference>
<organism evidence="13 14">
    <name type="scientific">Burkholderia aenigmatica</name>
    <dbReference type="NCBI Taxonomy" id="2015348"/>
    <lineage>
        <taxon>Bacteria</taxon>
        <taxon>Pseudomonadati</taxon>
        <taxon>Pseudomonadota</taxon>
        <taxon>Betaproteobacteria</taxon>
        <taxon>Burkholderiales</taxon>
        <taxon>Burkholderiaceae</taxon>
        <taxon>Burkholderia</taxon>
        <taxon>Burkholderia cepacia complex</taxon>
    </lineage>
</organism>
<keyword evidence="4" id="KW-0799">Topoisomerase</keyword>
<dbReference type="Gene3D" id="2.70.20.10">
    <property type="entry name" value="Topoisomerase I, domain 3"/>
    <property type="match status" value="1"/>
</dbReference>